<dbReference type="GO" id="GO:0005524">
    <property type="term" value="F:ATP binding"/>
    <property type="evidence" value="ECO:0007669"/>
    <property type="project" value="UniProtKB-UniRule"/>
</dbReference>
<dbReference type="SUPFAM" id="SSF56112">
    <property type="entry name" value="Protein kinase-like (PK-like)"/>
    <property type="match status" value="1"/>
</dbReference>
<evidence type="ECO:0000259" key="5">
    <source>
        <dbReference type="PROSITE" id="PS50011"/>
    </source>
</evidence>
<dbReference type="Pfam" id="PF00069">
    <property type="entry name" value="Pkinase"/>
    <property type="match status" value="1"/>
</dbReference>
<evidence type="ECO:0000256" key="2">
    <source>
        <dbReference type="ARBA" id="ARBA00022840"/>
    </source>
</evidence>
<feature type="region of interest" description="Disordered" evidence="4">
    <location>
        <begin position="133"/>
        <end position="179"/>
    </location>
</feature>
<organism evidence="6 7">
    <name type="scientific">Mortierella polycephala</name>
    <dbReference type="NCBI Taxonomy" id="41804"/>
    <lineage>
        <taxon>Eukaryota</taxon>
        <taxon>Fungi</taxon>
        <taxon>Fungi incertae sedis</taxon>
        <taxon>Mucoromycota</taxon>
        <taxon>Mortierellomycotina</taxon>
        <taxon>Mortierellomycetes</taxon>
        <taxon>Mortierellales</taxon>
        <taxon>Mortierellaceae</taxon>
        <taxon>Mortierella</taxon>
    </lineage>
</organism>
<evidence type="ECO:0000313" key="7">
    <source>
        <dbReference type="Proteomes" id="UP000726737"/>
    </source>
</evidence>
<dbReference type="InterPro" id="IPR000719">
    <property type="entry name" value="Prot_kinase_dom"/>
</dbReference>
<feature type="compositionally biased region" description="Low complexity" evidence="4">
    <location>
        <begin position="210"/>
        <end position="226"/>
    </location>
</feature>
<evidence type="ECO:0000313" key="6">
    <source>
        <dbReference type="EMBL" id="KAG0264376.1"/>
    </source>
</evidence>
<dbReference type="PROSITE" id="PS00107">
    <property type="entry name" value="PROTEIN_KINASE_ATP"/>
    <property type="match status" value="1"/>
</dbReference>
<dbReference type="InterPro" id="IPR017441">
    <property type="entry name" value="Protein_kinase_ATP_BS"/>
</dbReference>
<keyword evidence="7" id="KW-1185">Reference proteome</keyword>
<evidence type="ECO:0000256" key="3">
    <source>
        <dbReference type="PROSITE-ProRule" id="PRU10141"/>
    </source>
</evidence>
<dbReference type="Proteomes" id="UP000726737">
    <property type="component" value="Unassembled WGS sequence"/>
</dbReference>
<sequence length="655" mass="72865">MAATLARQGQHRNVIVFPTDFYRKHTESSSSDSNFIPAHWQTTNPMNRASRNKITSTFTRRTKGKPRHRVWRNPYQPLLSLHSQLSPTACSPYHNAISVDDMNKHHSSPHPVDASSTNIAPFGANSLLTTAVPEGISTPSSSSVSTLSSSTSLTSPLSSVRAHSTSIPSQPSDFMSPSAAITNVPGPKIFLRIPTAALSKKRPISATAIPESPTTTSRSEGSSSSGQKRLKIKLNLRSLSHAPLQPQLQSQPPLRQLAASDHARKVIVISDDSDTQSVSRKSSLAENHDEIESVTAMTLTQSDDAENHTCIELDPFLLRVVDTIFPEYEVKSRENLRRAYQVSEKLCDDYIVGRFLGSGSSGFVVSAKRVYDGAEVAIKIIPSDSKYTQSKFKRELDILNALTHENILGFVEYFEAPGFNFLVTEMGGSSLFDFIEAHKVTQQFPGTERGVNHSPFGSSIQENVVRSIFMQLSLAVHALHQNRIVHGDIKDENALVTMDNETGTYRARLCDFGHSKRVKHGDPPGFTFYGTTILSPPEMDTNNALREKMKKSDFNVLDEDWQRFYGYEADVFAMGLMLYTMVHGDLPIELTEKNTKALAAYKRRRRSVKTFPFAVLQQDLDNDLKDLLTRMLAVTPLRRITMAEVISHPWLTRTS</sequence>
<feature type="domain" description="Protein kinase" evidence="5">
    <location>
        <begin position="350"/>
        <end position="651"/>
    </location>
</feature>
<dbReference type="Gene3D" id="1.10.510.10">
    <property type="entry name" value="Transferase(Phosphotransferase) domain 1"/>
    <property type="match status" value="1"/>
</dbReference>
<feature type="compositionally biased region" description="Low complexity" evidence="4">
    <location>
        <begin position="137"/>
        <end position="160"/>
    </location>
</feature>
<dbReference type="GO" id="GO:0005634">
    <property type="term" value="C:nucleus"/>
    <property type="evidence" value="ECO:0007669"/>
    <property type="project" value="TreeGrafter"/>
</dbReference>
<gene>
    <name evidence="6" type="primary">PRKAA2</name>
    <name evidence="6" type="ORF">BG011_006982</name>
</gene>
<dbReference type="AlphaFoldDB" id="A0A9P6QFH6"/>
<proteinExistence type="predicted"/>
<dbReference type="GO" id="GO:0035556">
    <property type="term" value="P:intracellular signal transduction"/>
    <property type="evidence" value="ECO:0007669"/>
    <property type="project" value="TreeGrafter"/>
</dbReference>
<evidence type="ECO:0000256" key="4">
    <source>
        <dbReference type="SAM" id="MobiDB-lite"/>
    </source>
</evidence>
<keyword evidence="1 3" id="KW-0547">Nucleotide-binding</keyword>
<reference evidence="6" key="1">
    <citation type="journal article" date="2020" name="Fungal Divers.">
        <title>Resolving the Mortierellaceae phylogeny through synthesis of multi-gene phylogenetics and phylogenomics.</title>
        <authorList>
            <person name="Vandepol N."/>
            <person name="Liber J."/>
            <person name="Desiro A."/>
            <person name="Na H."/>
            <person name="Kennedy M."/>
            <person name="Barry K."/>
            <person name="Grigoriev I.V."/>
            <person name="Miller A.N."/>
            <person name="O'Donnell K."/>
            <person name="Stajich J.E."/>
            <person name="Bonito G."/>
        </authorList>
    </citation>
    <scope>NUCLEOTIDE SEQUENCE</scope>
    <source>
        <strain evidence="6">KOD948</strain>
    </source>
</reference>
<dbReference type="GO" id="GO:0004674">
    <property type="term" value="F:protein serine/threonine kinase activity"/>
    <property type="evidence" value="ECO:0007669"/>
    <property type="project" value="TreeGrafter"/>
</dbReference>
<feature type="binding site" evidence="3">
    <location>
        <position position="379"/>
    </location>
    <ligand>
        <name>ATP</name>
        <dbReference type="ChEBI" id="CHEBI:30616"/>
    </ligand>
</feature>
<feature type="region of interest" description="Disordered" evidence="4">
    <location>
        <begin position="202"/>
        <end position="228"/>
    </location>
</feature>
<dbReference type="OrthoDB" id="4062651at2759"/>
<evidence type="ECO:0000256" key="1">
    <source>
        <dbReference type="ARBA" id="ARBA00022741"/>
    </source>
</evidence>
<dbReference type="GO" id="GO:0005829">
    <property type="term" value="C:cytosol"/>
    <property type="evidence" value="ECO:0007669"/>
    <property type="project" value="TreeGrafter"/>
</dbReference>
<protein>
    <submittedName>
        <fullName evidence="6">Protein kinase, AMP-activated, alpha 2 catalytic subunit</fullName>
    </submittedName>
</protein>
<dbReference type="GO" id="GO:0045719">
    <property type="term" value="P:negative regulation of glycogen biosynthetic process"/>
    <property type="evidence" value="ECO:0007669"/>
    <property type="project" value="TreeGrafter"/>
</dbReference>
<keyword evidence="6" id="KW-0808">Transferase</keyword>
<dbReference type="EMBL" id="JAAAJA010000052">
    <property type="protein sequence ID" value="KAG0264376.1"/>
    <property type="molecule type" value="Genomic_DNA"/>
</dbReference>
<feature type="compositionally biased region" description="Polar residues" evidence="4">
    <location>
        <begin position="161"/>
        <end position="179"/>
    </location>
</feature>
<comment type="caution">
    <text evidence="6">The sequence shown here is derived from an EMBL/GenBank/DDBJ whole genome shotgun (WGS) entry which is preliminary data.</text>
</comment>
<dbReference type="PANTHER" id="PTHR24346">
    <property type="entry name" value="MAP/MICROTUBULE AFFINITY-REGULATING KINASE"/>
    <property type="match status" value="1"/>
</dbReference>
<dbReference type="PANTHER" id="PTHR24346:SF51">
    <property type="entry name" value="PAS DOMAIN-CONTAINING SERINE_THREONINE-PROTEIN KINASE"/>
    <property type="match status" value="1"/>
</dbReference>
<name>A0A9P6QFH6_9FUNG</name>
<dbReference type="SMART" id="SM00220">
    <property type="entry name" value="S_TKc"/>
    <property type="match status" value="1"/>
</dbReference>
<accession>A0A9P6QFH6</accession>
<dbReference type="InterPro" id="IPR011009">
    <property type="entry name" value="Kinase-like_dom_sf"/>
</dbReference>
<keyword evidence="2 3" id="KW-0067">ATP-binding</keyword>
<dbReference type="PROSITE" id="PS50011">
    <property type="entry name" value="PROTEIN_KINASE_DOM"/>
    <property type="match status" value="1"/>
</dbReference>
<dbReference type="Gene3D" id="3.30.200.20">
    <property type="entry name" value="Phosphorylase Kinase, domain 1"/>
    <property type="match status" value="1"/>
</dbReference>
<keyword evidence="6" id="KW-0418">Kinase</keyword>